<name>A0A557R0H0_9RHOO</name>
<keyword evidence="3" id="KW-1185">Reference proteome</keyword>
<dbReference type="PROSITE" id="PS51257">
    <property type="entry name" value="PROKAR_LIPOPROTEIN"/>
    <property type="match status" value="1"/>
</dbReference>
<comment type="caution">
    <text evidence="2">The sequence shown here is derived from an EMBL/GenBank/DDBJ whole genome shotgun (WGS) entry which is preliminary data.</text>
</comment>
<keyword evidence="1" id="KW-0732">Signal</keyword>
<reference evidence="2 3" key="1">
    <citation type="submission" date="2019-07" db="EMBL/GenBank/DDBJ databases">
        <title>The pathways for chlorine oxyanion respiration interact through the shared metabolite chlorate.</title>
        <authorList>
            <person name="Barnum T.P."/>
            <person name="Cheng Y."/>
            <person name="Hill K.A."/>
            <person name="Lucas L.N."/>
            <person name="Carlson H.K."/>
            <person name="Coates J.D."/>
        </authorList>
    </citation>
    <scope>NUCLEOTIDE SEQUENCE [LARGE SCALE GENOMIC DNA]</scope>
    <source>
        <strain evidence="2 3">SFB-3</strain>
    </source>
</reference>
<dbReference type="OrthoDB" id="8560674at2"/>
<dbReference type="EMBL" id="VMNK01000003">
    <property type="protein sequence ID" value="TVO58660.1"/>
    <property type="molecule type" value="Genomic_DNA"/>
</dbReference>
<proteinExistence type="predicted"/>
<evidence type="ECO:0000313" key="2">
    <source>
        <dbReference type="EMBL" id="TVO58660.1"/>
    </source>
</evidence>
<evidence type="ECO:0000256" key="1">
    <source>
        <dbReference type="SAM" id="SignalP"/>
    </source>
</evidence>
<protein>
    <submittedName>
        <fullName evidence="2">Protein NosL</fullName>
    </submittedName>
</protein>
<gene>
    <name evidence="2" type="ORF">FHP91_03070</name>
</gene>
<feature type="signal peptide" evidence="1">
    <location>
        <begin position="1"/>
        <end position="24"/>
    </location>
</feature>
<accession>A0A557R0H0</accession>
<feature type="chain" id="PRO_5022210864" evidence="1">
    <location>
        <begin position="25"/>
        <end position="148"/>
    </location>
</feature>
<sequence length="148" mass="16738">MSRRHFFRQIGALAAVPLAGSLLTACGPDDPNTGPVEVKWDRDPCERCNMVLSDRRFAAQIRDPQKLPHKFDDFGDAIIFMSEKGWPEDQIEFWVTDYKTTLWIDAFKARYFGGKITPMGYGLGATTIPNPGDMSYEEAKQYVLARGK</sequence>
<evidence type="ECO:0000313" key="3">
    <source>
        <dbReference type="Proteomes" id="UP000319502"/>
    </source>
</evidence>
<dbReference type="Proteomes" id="UP000319502">
    <property type="component" value="Unassembled WGS sequence"/>
</dbReference>
<dbReference type="SUPFAM" id="SSF160387">
    <property type="entry name" value="NosL/MerB-like"/>
    <property type="match status" value="1"/>
</dbReference>
<dbReference type="AlphaFoldDB" id="A0A557R0H0"/>
<organism evidence="2 3">
    <name type="scientific">Denitromonas halophila</name>
    <dbReference type="NCBI Taxonomy" id="1629404"/>
    <lineage>
        <taxon>Bacteria</taxon>
        <taxon>Pseudomonadati</taxon>
        <taxon>Pseudomonadota</taxon>
        <taxon>Betaproteobacteria</taxon>
        <taxon>Rhodocyclales</taxon>
        <taxon>Zoogloeaceae</taxon>
        <taxon>Denitromonas</taxon>
    </lineage>
</organism>
<dbReference type="RefSeq" id="WP_144308194.1">
    <property type="nucleotide sequence ID" value="NZ_VMNK01000003.1"/>
</dbReference>